<sequence length="144" mass="16774">MGKQVIFCHELKSHHAGHLTSRLLRAALIRAGRSNFDPVYKSYRETMVWLHESIQSSPYKAHFPDLTWAEIRNATPRQIDAMWADNDAWYRVESCTTIMLNEGNIHDTGLDIHIQRLGEALGQPADDIVDEVDKIFDFYYHREF</sequence>
<protein>
    <submittedName>
        <fullName evidence="1">Uncharacterized protein</fullName>
    </submittedName>
</protein>
<dbReference type="EMBL" id="JBBXJM010000001">
    <property type="protein sequence ID" value="KAL1413700.1"/>
    <property type="molecule type" value="Genomic_DNA"/>
</dbReference>
<dbReference type="RefSeq" id="XP_069213644.1">
    <property type="nucleotide sequence ID" value="XM_069350100.1"/>
</dbReference>
<proteinExistence type="predicted"/>
<evidence type="ECO:0000313" key="1">
    <source>
        <dbReference type="EMBL" id="KAL1413700.1"/>
    </source>
</evidence>
<dbReference type="Proteomes" id="UP001565368">
    <property type="component" value="Unassembled WGS sequence"/>
</dbReference>
<keyword evidence="2" id="KW-1185">Reference proteome</keyword>
<organism evidence="1 2">
    <name type="scientific">Vanrija albida</name>
    <dbReference type="NCBI Taxonomy" id="181172"/>
    <lineage>
        <taxon>Eukaryota</taxon>
        <taxon>Fungi</taxon>
        <taxon>Dikarya</taxon>
        <taxon>Basidiomycota</taxon>
        <taxon>Agaricomycotina</taxon>
        <taxon>Tremellomycetes</taxon>
        <taxon>Trichosporonales</taxon>
        <taxon>Trichosporonaceae</taxon>
        <taxon>Vanrija</taxon>
    </lineage>
</organism>
<evidence type="ECO:0000313" key="2">
    <source>
        <dbReference type="Proteomes" id="UP001565368"/>
    </source>
</evidence>
<reference evidence="1 2" key="1">
    <citation type="submission" date="2023-08" db="EMBL/GenBank/DDBJ databases">
        <title>Annotated Genome Sequence of Vanrija albida AlHP1.</title>
        <authorList>
            <person name="Herzog R."/>
        </authorList>
    </citation>
    <scope>NUCLEOTIDE SEQUENCE [LARGE SCALE GENOMIC DNA]</scope>
    <source>
        <strain evidence="1 2">AlHP1</strain>
    </source>
</reference>
<gene>
    <name evidence="1" type="ORF">Q8F55_001482</name>
</gene>
<dbReference type="GeneID" id="95982525"/>
<accession>A0ABR3QG63</accession>
<name>A0ABR3QG63_9TREE</name>
<comment type="caution">
    <text evidence="1">The sequence shown here is derived from an EMBL/GenBank/DDBJ whole genome shotgun (WGS) entry which is preliminary data.</text>
</comment>